<feature type="region of interest" description="Disordered" evidence="2">
    <location>
        <begin position="284"/>
        <end position="306"/>
    </location>
</feature>
<sequence>MHFRVLGVCGGGLSLRLVVVALVLVLSSSEELRSSASPLSLASTVIPPGGRLGKAEQKGEAVVQTGSSSSSSKRENEPVGAAELGVRFQKDLSSVIDALDEVLAVLDEEADKAENRSKDTQKACESGQSSLKARLHSSVVEAAPEGDVEEAARTRAALEYAIKEQEQISSDSAQSLEEVLQQRGKAAEEYNEDRAESLAALSVLSEALFALRGGKSVVPPGPPSFLEVQKRGGRHSVKAEKTAVSTEEGGALRHSLHTVSALWHSLDLPSPSGCKSVLSAIETENGGGEETDSQQKKRKHQHQSSSIASRLVRLTHCLTSALSIASASSSLDPDSLAARDSRVMTVVGILENMKSNLQKETDAAAEKESRAVAAHKVFVGALVKRKEEADATLSKAKAQLEKQKAADLARKEAYDEEAAQRAEDRKALAALAPLCLEEAARDKRRAEERETERCGLSTAKKVLIHLKKREAVEPLAPDVCGLPAPIMRSGKQPALAFAQLSSRSHKAHTNMEKGGDGLILRGGEREDLLASLQGAVGRLREEDADSVRAVSVKRAGKDSPNVSSSFRSSLSLSSVHQQSKTETETETESSSSSSSAAVSDRIDLAMLAPLRKELLQLIASLEEEDAAEGRRREKCSAAVQEAQAVLEEAKDVLADARTEVSTSREALQEGKERRLALEKQLAEGQSAFEKASKVEAERAESAGREKAARQRFAEVLKAAASILTHFLAESEAAETSFLSASASSNVTLTVGGGKLERTPPMSNASSSSSFLENQQGKVEKRRVNEEEGAHSVRTESQRMEAEKEKAHRRTGGLKVAVALLERLQERVELEDAKASKEDARAEAKFRKSLNEWKSAETALKKRVASEVIDAAGVRARISHEREDRREARARVEAARVSLKDTKASCASLLEGDGFDQRREKRSDDVAAFRDAYEVLGGASEGVRTGVGAPTKPPPLIKIRK</sequence>
<feature type="region of interest" description="Disordered" evidence="2">
    <location>
        <begin position="551"/>
        <end position="598"/>
    </location>
</feature>
<feature type="region of interest" description="Disordered" evidence="2">
    <location>
        <begin position="48"/>
        <end position="78"/>
    </location>
</feature>
<feature type="region of interest" description="Disordered" evidence="2">
    <location>
        <begin position="757"/>
        <end position="808"/>
    </location>
</feature>
<accession>A0A0G4F820</accession>
<feature type="compositionally biased region" description="Basic and acidic residues" evidence="2">
    <location>
        <begin position="777"/>
        <end position="805"/>
    </location>
</feature>
<dbReference type="VEuPathDB" id="CryptoDB:Cvel_15587"/>
<feature type="coiled-coil region" evidence="1">
    <location>
        <begin position="148"/>
        <end position="196"/>
    </location>
</feature>
<feature type="compositionally biased region" description="Pro residues" evidence="2">
    <location>
        <begin position="950"/>
        <end position="960"/>
    </location>
</feature>
<feature type="compositionally biased region" description="Polar residues" evidence="2">
    <location>
        <begin position="760"/>
        <end position="776"/>
    </location>
</feature>
<dbReference type="EMBL" id="CDMZ01000175">
    <property type="protein sequence ID" value="CEM08451.1"/>
    <property type="molecule type" value="Genomic_DNA"/>
</dbReference>
<feature type="region of interest" description="Disordered" evidence="2">
    <location>
        <begin position="940"/>
        <end position="960"/>
    </location>
</feature>
<name>A0A0G4F820_9ALVE</name>
<keyword evidence="1" id="KW-0175">Coiled coil</keyword>
<evidence type="ECO:0000256" key="1">
    <source>
        <dbReference type="SAM" id="Coils"/>
    </source>
</evidence>
<feature type="compositionally biased region" description="Basic and acidic residues" evidence="2">
    <location>
        <begin position="112"/>
        <end position="122"/>
    </location>
</feature>
<feature type="coiled-coil region" evidence="1">
    <location>
        <begin position="350"/>
        <end position="417"/>
    </location>
</feature>
<evidence type="ECO:0000313" key="3">
    <source>
        <dbReference type="EMBL" id="CEM08451.1"/>
    </source>
</evidence>
<proteinExistence type="predicted"/>
<feature type="region of interest" description="Disordered" evidence="2">
    <location>
        <begin position="231"/>
        <end position="250"/>
    </location>
</feature>
<organism evidence="3">
    <name type="scientific">Chromera velia CCMP2878</name>
    <dbReference type="NCBI Taxonomy" id="1169474"/>
    <lineage>
        <taxon>Eukaryota</taxon>
        <taxon>Sar</taxon>
        <taxon>Alveolata</taxon>
        <taxon>Colpodellida</taxon>
        <taxon>Chromeraceae</taxon>
        <taxon>Chromera</taxon>
    </lineage>
</organism>
<gene>
    <name evidence="3" type="ORF">Cvel_15587</name>
</gene>
<feature type="region of interest" description="Disordered" evidence="2">
    <location>
        <begin position="111"/>
        <end position="148"/>
    </location>
</feature>
<evidence type="ECO:0000256" key="2">
    <source>
        <dbReference type="SAM" id="MobiDB-lite"/>
    </source>
</evidence>
<reference evidence="3" key="1">
    <citation type="submission" date="2014-11" db="EMBL/GenBank/DDBJ databases">
        <authorList>
            <person name="Otto D Thomas"/>
            <person name="Naeem Raeece"/>
        </authorList>
    </citation>
    <scope>NUCLEOTIDE SEQUENCE</scope>
</reference>
<feature type="compositionally biased region" description="Low complexity" evidence="2">
    <location>
        <begin position="559"/>
        <end position="578"/>
    </location>
</feature>
<dbReference type="AlphaFoldDB" id="A0A0G4F820"/>
<feature type="coiled-coil region" evidence="1">
    <location>
        <begin position="632"/>
        <end position="666"/>
    </location>
</feature>
<protein>
    <submittedName>
        <fullName evidence="3">Uncharacterized protein</fullName>
    </submittedName>
</protein>